<name>A0AAV4C891_9GAST</name>
<organism evidence="9 10">
    <name type="scientific">Plakobranchus ocellatus</name>
    <dbReference type="NCBI Taxonomy" id="259542"/>
    <lineage>
        <taxon>Eukaryota</taxon>
        <taxon>Metazoa</taxon>
        <taxon>Spiralia</taxon>
        <taxon>Lophotrochozoa</taxon>
        <taxon>Mollusca</taxon>
        <taxon>Gastropoda</taxon>
        <taxon>Heterobranchia</taxon>
        <taxon>Euthyneura</taxon>
        <taxon>Panpulmonata</taxon>
        <taxon>Sacoglossa</taxon>
        <taxon>Placobranchoidea</taxon>
        <taxon>Plakobranchidae</taxon>
        <taxon>Plakobranchus</taxon>
    </lineage>
</organism>
<evidence type="ECO:0000256" key="7">
    <source>
        <dbReference type="SAM" id="MobiDB-lite"/>
    </source>
</evidence>
<dbReference type="InterPro" id="IPR036259">
    <property type="entry name" value="MFS_trans_sf"/>
</dbReference>
<dbReference type="EMBL" id="BLXT01006402">
    <property type="protein sequence ID" value="GFO31526.1"/>
    <property type="molecule type" value="Genomic_DNA"/>
</dbReference>
<evidence type="ECO:0000256" key="2">
    <source>
        <dbReference type="ARBA" id="ARBA00022448"/>
    </source>
</evidence>
<feature type="compositionally biased region" description="Low complexity" evidence="7">
    <location>
        <begin position="41"/>
        <end position="52"/>
    </location>
</feature>
<feature type="transmembrane region" description="Helical" evidence="8">
    <location>
        <begin position="6"/>
        <end position="24"/>
    </location>
</feature>
<evidence type="ECO:0000313" key="9">
    <source>
        <dbReference type="EMBL" id="GFO31526.1"/>
    </source>
</evidence>
<reference evidence="9 10" key="1">
    <citation type="journal article" date="2021" name="Elife">
        <title>Chloroplast acquisition without the gene transfer in kleptoplastic sea slugs, Plakobranchus ocellatus.</title>
        <authorList>
            <person name="Maeda T."/>
            <person name="Takahashi S."/>
            <person name="Yoshida T."/>
            <person name="Shimamura S."/>
            <person name="Takaki Y."/>
            <person name="Nagai Y."/>
            <person name="Toyoda A."/>
            <person name="Suzuki Y."/>
            <person name="Arimoto A."/>
            <person name="Ishii H."/>
            <person name="Satoh N."/>
            <person name="Nishiyama T."/>
            <person name="Hasebe M."/>
            <person name="Maruyama T."/>
            <person name="Minagawa J."/>
            <person name="Obokata J."/>
            <person name="Shigenobu S."/>
        </authorList>
    </citation>
    <scope>NUCLEOTIDE SEQUENCE [LARGE SCALE GENOMIC DNA]</scope>
</reference>
<keyword evidence="4 8" id="KW-1133">Transmembrane helix</keyword>
<keyword evidence="3 8" id="KW-0812">Transmembrane</keyword>
<sequence length="195" mass="20958">GWRWAFILPGIPGIFLGFVIALTVKEPKRNKKPGESKTTKEPASSEDSSTSSVQESKALSLSKIPLKVKATMIARAFLSPSLLLLCLAGSIRNAGGYVWAYNTQPYFDAAGVSKETTGSFMSWIPLVGGSLGVLFGGFISDRIVKRRGLYARIFVLVASQLVAAPFAAGALFLSVPWNFISLIPANIIGKVLFLF</sequence>
<evidence type="ECO:0000256" key="5">
    <source>
        <dbReference type="ARBA" id="ARBA00023136"/>
    </source>
</evidence>
<dbReference type="SUPFAM" id="SSF103473">
    <property type="entry name" value="MFS general substrate transporter"/>
    <property type="match status" value="1"/>
</dbReference>
<dbReference type="GO" id="GO:0016020">
    <property type="term" value="C:membrane"/>
    <property type="evidence" value="ECO:0007669"/>
    <property type="project" value="UniProtKB-SubCell"/>
</dbReference>
<evidence type="ECO:0000256" key="8">
    <source>
        <dbReference type="SAM" id="Phobius"/>
    </source>
</evidence>
<keyword evidence="2" id="KW-0813">Transport</keyword>
<dbReference type="PANTHER" id="PTHR23505:SF79">
    <property type="entry name" value="PROTEIN SPINSTER"/>
    <property type="match status" value="1"/>
</dbReference>
<comment type="subcellular location">
    <subcellularLocation>
        <location evidence="1">Membrane</location>
        <topology evidence="1">Multi-pass membrane protein</topology>
    </subcellularLocation>
</comment>
<keyword evidence="5 8" id="KW-0472">Membrane</keyword>
<dbReference type="GO" id="GO:0022857">
    <property type="term" value="F:transmembrane transporter activity"/>
    <property type="evidence" value="ECO:0007669"/>
    <property type="project" value="InterPro"/>
</dbReference>
<feature type="transmembrane region" description="Helical" evidence="8">
    <location>
        <begin position="77"/>
        <end position="100"/>
    </location>
</feature>
<protein>
    <submittedName>
        <fullName evidence="9">Cis,cis-muconate transport protein muck</fullName>
    </submittedName>
</protein>
<evidence type="ECO:0000256" key="3">
    <source>
        <dbReference type="ARBA" id="ARBA00022692"/>
    </source>
</evidence>
<feature type="non-terminal residue" evidence="9">
    <location>
        <position position="1"/>
    </location>
</feature>
<dbReference type="Proteomes" id="UP000735302">
    <property type="component" value="Unassembled WGS sequence"/>
</dbReference>
<comment type="caution">
    <text evidence="9">The sequence shown here is derived from an EMBL/GenBank/DDBJ whole genome shotgun (WGS) entry which is preliminary data.</text>
</comment>
<accession>A0AAV4C891</accession>
<dbReference type="InterPro" id="IPR044770">
    <property type="entry name" value="MFS_spinster-like"/>
</dbReference>
<proteinExistence type="inferred from homology"/>
<evidence type="ECO:0000256" key="4">
    <source>
        <dbReference type="ARBA" id="ARBA00022989"/>
    </source>
</evidence>
<evidence type="ECO:0000256" key="1">
    <source>
        <dbReference type="ARBA" id="ARBA00004141"/>
    </source>
</evidence>
<feature type="transmembrane region" description="Helical" evidence="8">
    <location>
        <begin position="120"/>
        <end position="139"/>
    </location>
</feature>
<feature type="region of interest" description="Disordered" evidence="7">
    <location>
        <begin position="29"/>
        <end position="52"/>
    </location>
</feature>
<evidence type="ECO:0000256" key="6">
    <source>
        <dbReference type="ARBA" id="ARBA00024338"/>
    </source>
</evidence>
<dbReference type="AlphaFoldDB" id="A0AAV4C891"/>
<gene>
    <name evidence="9" type="ORF">PoB_005803100</name>
</gene>
<evidence type="ECO:0000313" key="10">
    <source>
        <dbReference type="Proteomes" id="UP000735302"/>
    </source>
</evidence>
<dbReference type="Gene3D" id="1.20.1250.20">
    <property type="entry name" value="MFS general substrate transporter like domains"/>
    <property type="match status" value="1"/>
</dbReference>
<feature type="transmembrane region" description="Helical" evidence="8">
    <location>
        <begin position="151"/>
        <end position="171"/>
    </location>
</feature>
<keyword evidence="10" id="KW-1185">Reference proteome</keyword>
<dbReference type="InterPro" id="IPR011701">
    <property type="entry name" value="MFS"/>
</dbReference>
<dbReference type="Pfam" id="PF07690">
    <property type="entry name" value="MFS_1"/>
    <property type="match status" value="1"/>
</dbReference>
<dbReference type="PANTHER" id="PTHR23505">
    <property type="entry name" value="SPINSTER"/>
    <property type="match status" value="1"/>
</dbReference>
<comment type="similarity">
    <text evidence="6">Belongs to the major facilitator superfamily. Spinster (TC 2.A.1.49) family.</text>
</comment>